<gene>
    <name evidence="5" type="ORF">WR25_19522</name>
</gene>
<feature type="compositionally biased region" description="Polar residues" evidence="4">
    <location>
        <begin position="200"/>
        <end position="216"/>
    </location>
</feature>
<comment type="similarity">
    <text evidence="1">Belongs to the LRRFIP family.</text>
</comment>
<dbReference type="AlphaFoldDB" id="A0A2A2LQS5"/>
<evidence type="ECO:0000256" key="4">
    <source>
        <dbReference type="SAM" id="MobiDB-lite"/>
    </source>
</evidence>
<dbReference type="Proteomes" id="UP000218231">
    <property type="component" value="Unassembled WGS sequence"/>
</dbReference>
<dbReference type="Pfam" id="PF09738">
    <property type="entry name" value="LRRFIP"/>
    <property type="match status" value="1"/>
</dbReference>
<evidence type="ECO:0000256" key="1">
    <source>
        <dbReference type="ARBA" id="ARBA00008275"/>
    </source>
</evidence>
<dbReference type="PANTHER" id="PTHR19212:SF0">
    <property type="entry name" value="LD07988P"/>
    <property type="match status" value="1"/>
</dbReference>
<comment type="caution">
    <text evidence="5">The sequence shown here is derived from an EMBL/GenBank/DDBJ whole genome shotgun (WGS) entry which is preliminary data.</text>
</comment>
<protein>
    <submittedName>
        <fullName evidence="5">Uncharacterized protein</fullName>
    </submittedName>
</protein>
<dbReference type="Gene3D" id="1.20.5.4090">
    <property type="match status" value="1"/>
</dbReference>
<dbReference type="OrthoDB" id="10028421at2759"/>
<dbReference type="STRING" id="2018661.A0A2A2LQS5"/>
<keyword evidence="2 3" id="KW-0175">Coiled coil</keyword>
<dbReference type="GO" id="GO:0006355">
    <property type="term" value="P:regulation of DNA-templated transcription"/>
    <property type="evidence" value="ECO:0007669"/>
    <property type="project" value="InterPro"/>
</dbReference>
<feature type="compositionally biased region" description="Basic and acidic residues" evidence="4">
    <location>
        <begin position="363"/>
        <end position="388"/>
    </location>
</feature>
<evidence type="ECO:0000256" key="3">
    <source>
        <dbReference type="SAM" id="Coils"/>
    </source>
</evidence>
<feature type="coiled-coil region" evidence="3">
    <location>
        <begin position="131"/>
        <end position="179"/>
    </location>
</feature>
<dbReference type="PANTHER" id="PTHR19212">
    <property type="entry name" value="LEUCINE RICH REPEAT IN FLII INTERACTING PROTEIN"/>
    <property type="match status" value="1"/>
</dbReference>
<organism evidence="5 6">
    <name type="scientific">Diploscapter pachys</name>
    <dbReference type="NCBI Taxonomy" id="2018661"/>
    <lineage>
        <taxon>Eukaryota</taxon>
        <taxon>Metazoa</taxon>
        <taxon>Ecdysozoa</taxon>
        <taxon>Nematoda</taxon>
        <taxon>Chromadorea</taxon>
        <taxon>Rhabditida</taxon>
        <taxon>Rhabditina</taxon>
        <taxon>Rhabditomorpha</taxon>
        <taxon>Rhabditoidea</taxon>
        <taxon>Rhabditidae</taxon>
        <taxon>Diploscapter</taxon>
    </lineage>
</organism>
<name>A0A2A2LQS5_9BILA</name>
<dbReference type="EMBL" id="LIAE01006509">
    <property type="protein sequence ID" value="PAV88611.1"/>
    <property type="molecule type" value="Genomic_DNA"/>
</dbReference>
<feature type="region of interest" description="Disordered" evidence="4">
    <location>
        <begin position="197"/>
        <end position="220"/>
    </location>
</feature>
<sequence length="396" mass="45080">MSSYIGGTTPGRRRQVTRTDAEERALDKISREAESRMKVKRETRELARQHRSSLWEKKVEEDAEAYRHNAASTSNGHSHESSSGETNHCNSSSDAKNDPHDQLLELDDKFQRTLILYSQLDNEKSALLYEMDLLKDDLEEKDVLLSKANRENRDLTSDVKLLKRNIEAMQITVNNLKSEIAARDQLIQENGLVLVEQEPEQNSQGSKTSSDSSLNSRPPGPLLFAAETIRLLNRVVPGNSSLDQKVRNLIDTNKQMRKDYEEMGQTLHAQRQARNSAAAAQMVGSQGSGIGAQAGVDDVNKDAARQLGEMKQRMQELERDLNNQQGNTIRIESQMKRYKQSADQFEKENDELKAQLRQIKKEMRDKENALDEAKETNKHLQGRLEKMRNQRTARPV</sequence>
<evidence type="ECO:0000313" key="6">
    <source>
        <dbReference type="Proteomes" id="UP000218231"/>
    </source>
</evidence>
<feature type="region of interest" description="Disordered" evidence="4">
    <location>
        <begin position="1"/>
        <end position="100"/>
    </location>
</feature>
<keyword evidence="6" id="KW-1185">Reference proteome</keyword>
<evidence type="ECO:0000256" key="2">
    <source>
        <dbReference type="ARBA" id="ARBA00023054"/>
    </source>
</evidence>
<reference evidence="5 6" key="1">
    <citation type="journal article" date="2017" name="Curr. Biol.">
        <title>Genome architecture and evolution of a unichromosomal asexual nematode.</title>
        <authorList>
            <person name="Fradin H."/>
            <person name="Zegar C."/>
            <person name="Gutwein M."/>
            <person name="Lucas J."/>
            <person name="Kovtun M."/>
            <person name="Corcoran D."/>
            <person name="Baugh L.R."/>
            <person name="Kiontke K."/>
            <person name="Gunsalus K."/>
            <person name="Fitch D.H."/>
            <person name="Piano F."/>
        </authorList>
    </citation>
    <scope>NUCLEOTIDE SEQUENCE [LARGE SCALE GENOMIC DNA]</scope>
    <source>
        <strain evidence="5">PF1309</strain>
    </source>
</reference>
<accession>A0A2A2LQS5</accession>
<proteinExistence type="inferred from homology"/>
<evidence type="ECO:0000313" key="5">
    <source>
        <dbReference type="EMBL" id="PAV88611.1"/>
    </source>
</evidence>
<feature type="compositionally biased region" description="Basic and acidic residues" evidence="4">
    <location>
        <begin position="17"/>
        <end position="67"/>
    </location>
</feature>
<feature type="region of interest" description="Disordered" evidence="4">
    <location>
        <begin position="363"/>
        <end position="396"/>
    </location>
</feature>
<dbReference type="InterPro" id="IPR019139">
    <property type="entry name" value="LRRFIP1/2"/>
</dbReference>